<evidence type="ECO:0000313" key="3">
    <source>
        <dbReference type="Proteomes" id="UP001302349"/>
    </source>
</evidence>
<dbReference type="RefSeq" id="WP_317491115.1">
    <property type="nucleotide sequence ID" value="NZ_CP136051.1"/>
</dbReference>
<accession>A0ABZ0ITW2</accession>
<proteinExistence type="predicted"/>
<dbReference type="Proteomes" id="UP001302349">
    <property type="component" value="Chromosome"/>
</dbReference>
<dbReference type="EMBL" id="CP136051">
    <property type="protein sequence ID" value="WOK08475.1"/>
    <property type="molecule type" value="Genomic_DNA"/>
</dbReference>
<name>A0ABZ0ITW2_9BACT</name>
<gene>
    <name evidence="2" type="ORF">RT717_07465</name>
</gene>
<organism evidence="2 3">
    <name type="scientific">Imperialibacter roseus</name>
    <dbReference type="NCBI Taxonomy" id="1324217"/>
    <lineage>
        <taxon>Bacteria</taxon>
        <taxon>Pseudomonadati</taxon>
        <taxon>Bacteroidota</taxon>
        <taxon>Cytophagia</taxon>
        <taxon>Cytophagales</taxon>
        <taxon>Flammeovirgaceae</taxon>
        <taxon>Imperialibacter</taxon>
    </lineage>
</organism>
<sequence length="166" mass="17881">MGADLHPASLKALFTEELYLIGEKQSAQAPAEKPAPVEATKPEETKAAMAEAAAPKQNTLIILKQPFQALEASQKELLTKITAAVSIDLRSAVLISESDYKANPAQTVSFSKVLSFGVELPVSTSKYSVIKRDGQQYLASDSLAALEQAIALKGKLWKAMQEMFLS</sequence>
<keyword evidence="3" id="KW-1185">Reference proteome</keyword>
<evidence type="ECO:0000313" key="2">
    <source>
        <dbReference type="EMBL" id="WOK08475.1"/>
    </source>
</evidence>
<reference evidence="2 3" key="1">
    <citation type="journal article" date="2023" name="Microbiol. Resour. Announc.">
        <title>Complete Genome Sequence of Imperialibacter roseus strain P4T.</title>
        <authorList>
            <person name="Tizabi D.R."/>
            <person name="Bachvaroff T."/>
            <person name="Hill R.T."/>
        </authorList>
    </citation>
    <scope>NUCLEOTIDE SEQUENCE [LARGE SCALE GENOMIC DNA]</scope>
    <source>
        <strain evidence="2 3">P4T</strain>
    </source>
</reference>
<protein>
    <submittedName>
        <fullName evidence="2">Uncharacterized protein</fullName>
    </submittedName>
</protein>
<evidence type="ECO:0000256" key="1">
    <source>
        <dbReference type="SAM" id="MobiDB-lite"/>
    </source>
</evidence>
<feature type="region of interest" description="Disordered" evidence="1">
    <location>
        <begin position="25"/>
        <end position="50"/>
    </location>
</feature>